<dbReference type="Pfam" id="PF00480">
    <property type="entry name" value="ROK"/>
    <property type="match status" value="1"/>
</dbReference>
<dbReference type="InterPro" id="IPR043129">
    <property type="entry name" value="ATPase_NBD"/>
</dbReference>
<name>A0ABY3XLQ8_9ACTN</name>
<sequence length="471" mass="48123">MTAGSRTDRPGTGSDTRRRERPSEHRATEHRATGRAETAGEPDVVPPERTDALRRLRGSHEAAVLAELRRSGGLSRSALMTRTGLSRTTLSEIVSDLLERGTVAEKSAAAEAGLPRQRGRPAQQITLNARGAELIGIDLRRTRLQVVIANSAHEVVGRRECRLPARGGPDERGAAIAAAVEELARAGGLDLGPVQGIGLGLPGYVHDPATADPAVMTPDAARTAAALRRHFRVPVVTDNNARLAALAEVTWGAARGYRDIVYARWSEGVGGGLVVDGRLVYGAHGVAGELGHVSHDPAGAPCHCGGRGCLEGRISVPAMLAACAARGGTPGDAAGLLAQAAAGQEPARTVVTDAATDLGRGLAALAAQTDPECLVIDGEPATLGDLVLTPLREQLAALSLPSASRSVHVRAAALGDNAAALGAVALLLRTAGQGEELPDIPLPAGPSATVHPAAADTTAPVASPPGRAPQG</sequence>
<evidence type="ECO:0000313" key="3">
    <source>
        <dbReference type="EMBL" id="UNS95362.1"/>
    </source>
</evidence>
<dbReference type="InterPro" id="IPR036390">
    <property type="entry name" value="WH_DNA-bd_sf"/>
</dbReference>
<dbReference type="Gene3D" id="3.30.420.40">
    <property type="match status" value="2"/>
</dbReference>
<dbReference type="Gene3D" id="1.10.10.10">
    <property type="entry name" value="Winged helix-like DNA-binding domain superfamily/Winged helix DNA-binding domain"/>
    <property type="match status" value="1"/>
</dbReference>
<protein>
    <submittedName>
        <fullName evidence="3">ROK family protein</fullName>
    </submittedName>
</protein>
<gene>
    <name evidence="3" type="ORF">MMF93_01915</name>
</gene>
<feature type="region of interest" description="Disordered" evidence="2">
    <location>
        <begin position="1"/>
        <end position="48"/>
    </location>
</feature>
<proteinExistence type="inferred from homology"/>
<dbReference type="SUPFAM" id="SSF46785">
    <property type="entry name" value="Winged helix' DNA-binding domain"/>
    <property type="match status" value="1"/>
</dbReference>
<reference evidence="3 4" key="1">
    <citation type="journal article" date="2023" name="Microbiol. Spectr.">
        <title>Synergy between Genome Mining, Metabolomics, and Bioinformatics Uncovers Antibacterial Chlorinated Carbazole Alkaloids and Their Biosynthetic Gene Cluster from Streptomyces tubbatahanensis sp. nov., a Novel Actinomycete Isolated from Sulu Sea, Philippines.</title>
        <authorList>
            <person name="Tenebro C.P."/>
            <person name="Trono D.J.V.L."/>
            <person name="Balida L.A.P."/>
            <person name="Bayog L.K.A."/>
            <person name="Bruna J.R."/>
            <person name="Sabido E.M."/>
            <person name="Caspe D.P.C."/>
            <person name="de Los Santos E.L.C."/>
            <person name="Saludes J.P."/>
            <person name="Dalisay D.S."/>
        </authorList>
    </citation>
    <scope>NUCLEOTIDE SEQUENCE [LARGE SCALE GENOMIC DNA]</scope>
    <source>
        <strain evidence="3 4">DSD3025</strain>
    </source>
</reference>
<feature type="compositionally biased region" description="Basic and acidic residues" evidence="2">
    <location>
        <begin position="15"/>
        <end position="34"/>
    </location>
</feature>
<dbReference type="InterPro" id="IPR036388">
    <property type="entry name" value="WH-like_DNA-bd_sf"/>
</dbReference>
<feature type="compositionally biased region" description="Pro residues" evidence="2">
    <location>
        <begin position="462"/>
        <end position="471"/>
    </location>
</feature>
<dbReference type="Proteomes" id="UP001202244">
    <property type="component" value="Chromosome"/>
</dbReference>
<dbReference type="EMBL" id="CP093846">
    <property type="protein sequence ID" value="UNS95362.1"/>
    <property type="molecule type" value="Genomic_DNA"/>
</dbReference>
<evidence type="ECO:0000256" key="2">
    <source>
        <dbReference type="SAM" id="MobiDB-lite"/>
    </source>
</evidence>
<organism evidence="3 4">
    <name type="scientific">Streptomyces tubbatahanensis</name>
    <dbReference type="NCBI Taxonomy" id="2923272"/>
    <lineage>
        <taxon>Bacteria</taxon>
        <taxon>Bacillati</taxon>
        <taxon>Actinomycetota</taxon>
        <taxon>Actinomycetes</taxon>
        <taxon>Kitasatosporales</taxon>
        <taxon>Streptomycetaceae</taxon>
        <taxon>Streptomyces</taxon>
    </lineage>
</organism>
<evidence type="ECO:0000313" key="4">
    <source>
        <dbReference type="Proteomes" id="UP001202244"/>
    </source>
</evidence>
<dbReference type="Pfam" id="PF13412">
    <property type="entry name" value="HTH_24"/>
    <property type="match status" value="1"/>
</dbReference>
<evidence type="ECO:0000256" key="1">
    <source>
        <dbReference type="ARBA" id="ARBA00006479"/>
    </source>
</evidence>
<dbReference type="RefSeq" id="WP_242748931.1">
    <property type="nucleotide sequence ID" value="NZ_CP093846.1"/>
</dbReference>
<feature type="region of interest" description="Disordered" evidence="2">
    <location>
        <begin position="438"/>
        <end position="471"/>
    </location>
</feature>
<dbReference type="PANTHER" id="PTHR18964">
    <property type="entry name" value="ROK (REPRESSOR, ORF, KINASE) FAMILY"/>
    <property type="match status" value="1"/>
</dbReference>
<dbReference type="PANTHER" id="PTHR18964:SF149">
    <property type="entry name" value="BIFUNCTIONAL UDP-N-ACETYLGLUCOSAMINE 2-EPIMERASE_N-ACETYLMANNOSAMINE KINASE"/>
    <property type="match status" value="1"/>
</dbReference>
<dbReference type="SUPFAM" id="SSF53067">
    <property type="entry name" value="Actin-like ATPase domain"/>
    <property type="match status" value="1"/>
</dbReference>
<comment type="similarity">
    <text evidence="1">Belongs to the ROK (NagC/XylR) family.</text>
</comment>
<accession>A0ABY3XLQ8</accession>
<dbReference type="InterPro" id="IPR000600">
    <property type="entry name" value="ROK"/>
</dbReference>
<keyword evidence="4" id="KW-1185">Reference proteome</keyword>